<accession>A0A4Z2I1X4</accession>
<dbReference type="EMBL" id="SRLO01000143">
    <property type="protein sequence ID" value="TNN71938.1"/>
    <property type="molecule type" value="Genomic_DNA"/>
</dbReference>
<comment type="caution">
    <text evidence="2">The sequence shown here is derived from an EMBL/GenBank/DDBJ whole genome shotgun (WGS) entry which is preliminary data.</text>
</comment>
<dbReference type="AlphaFoldDB" id="A0A4Z2I1X4"/>
<proteinExistence type="predicted"/>
<feature type="region of interest" description="Disordered" evidence="1">
    <location>
        <begin position="205"/>
        <end position="236"/>
    </location>
</feature>
<evidence type="ECO:0000313" key="2">
    <source>
        <dbReference type="EMBL" id="TNN71938.1"/>
    </source>
</evidence>
<reference evidence="2 3" key="1">
    <citation type="submission" date="2019-03" db="EMBL/GenBank/DDBJ databases">
        <title>First draft genome of Liparis tanakae, snailfish: a comprehensive survey of snailfish specific genes.</title>
        <authorList>
            <person name="Kim W."/>
            <person name="Song I."/>
            <person name="Jeong J.-H."/>
            <person name="Kim D."/>
            <person name="Kim S."/>
            <person name="Ryu S."/>
            <person name="Song J.Y."/>
            <person name="Lee S.K."/>
        </authorList>
    </citation>
    <scope>NUCLEOTIDE SEQUENCE [LARGE SCALE GENOMIC DNA]</scope>
    <source>
        <tissue evidence="2">Muscle</tissue>
    </source>
</reference>
<protein>
    <submittedName>
        <fullName evidence="2">Uncharacterized protein</fullName>
    </submittedName>
</protein>
<organism evidence="2 3">
    <name type="scientific">Liparis tanakae</name>
    <name type="common">Tanaka's snailfish</name>
    <dbReference type="NCBI Taxonomy" id="230148"/>
    <lineage>
        <taxon>Eukaryota</taxon>
        <taxon>Metazoa</taxon>
        <taxon>Chordata</taxon>
        <taxon>Craniata</taxon>
        <taxon>Vertebrata</taxon>
        <taxon>Euteleostomi</taxon>
        <taxon>Actinopterygii</taxon>
        <taxon>Neopterygii</taxon>
        <taxon>Teleostei</taxon>
        <taxon>Neoteleostei</taxon>
        <taxon>Acanthomorphata</taxon>
        <taxon>Eupercaria</taxon>
        <taxon>Perciformes</taxon>
        <taxon>Cottioidei</taxon>
        <taxon>Cottales</taxon>
        <taxon>Liparidae</taxon>
        <taxon>Liparis</taxon>
    </lineage>
</organism>
<keyword evidence="3" id="KW-1185">Reference proteome</keyword>
<name>A0A4Z2I1X4_9TELE</name>
<evidence type="ECO:0000313" key="3">
    <source>
        <dbReference type="Proteomes" id="UP000314294"/>
    </source>
</evidence>
<dbReference type="Proteomes" id="UP000314294">
    <property type="component" value="Unassembled WGS sequence"/>
</dbReference>
<evidence type="ECO:0000256" key="1">
    <source>
        <dbReference type="SAM" id="MobiDB-lite"/>
    </source>
</evidence>
<feature type="compositionally biased region" description="Basic and acidic residues" evidence="1">
    <location>
        <begin position="213"/>
        <end position="228"/>
    </location>
</feature>
<sequence length="236" mass="25090">MLLSDICRRAAMGGTLASVAGSRVTSAFMSHSSSSSWFNTATATKHTTALAGLLPASDSLLRCWCDSARHSISVKRALSAMAGWLGSWVGGPSQLLLDDQRLLQQLEGKRSNTQEVAFIRLRFERLVDDGELGVVLDVLPPGVAVTGAGVKDHRGGGVIARATGVKGYITIPASSQKSCRRCQISFIFPEEMAARSSFCHSVCSSAGGSQRDVNTRPDSEKALGRFETRPQGFSGI</sequence>
<gene>
    <name evidence="2" type="ORF">EYF80_017726</name>
</gene>